<dbReference type="PROSITE" id="PS00941">
    <property type="entry name" value="CARBOXYLESTERASE_B_2"/>
    <property type="match status" value="1"/>
</dbReference>
<dbReference type="GeneID" id="30032784"/>
<evidence type="ECO:0000256" key="4">
    <source>
        <dbReference type="ARBA" id="ARBA00022963"/>
    </source>
</evidence>
<reference evidence="8 9" key="1">
    <citation type="submission" date="2016-02" db="EMBL/GenBank/DDBJ databases">
        <title>Complete genome sequence and transcriptome regulation of the pentose utilising yeast Sugiyamaella lignohabitans.</title>
        <authorList>
            <person name="Bellasio M."/>
            <person name="Peymann A."/>
            <person name="Valli M."/>
            <person name="Sipitzky M."/>
            <person name="Graf A."/>
            <person name="Sauer M."/>
            <person name="Marx H."/>
            <person name="Mattanovich D."/>
        </authorList>
    </citation>
    <scope>NUCLEOTIDE SEQUENCE [LARGE SCALE GENOMIC DNA]</scope>
    <source>
        <strain evidence="8 9">CBS 10342</strain>
    </source>
</reference>
<keyword evidence="4" id="KW-0442">Lipid degradation</keyword>
<dbReference type="GO" id="GO:0004806">
    <property type="term" value="F:triacylglycerol lipase activity"/>
    <property type="evidence" value="ECO:0007669"/>
    <property type="project" value="UniProtKB-EC"/>
</dbReference>
<feature type="domain" description="Carboxylesterase type B" evidence="7">
    <location>
        <begin position="187"/>
        <end position="690"/>
    </location>
</feature>
<comment type="similarity">
    <text evidence="2 6">Belongs to the type-B carboxylesterase/lipase family.</text>
</comment>
<dbReference type="ESTHER" id="9asco-a0a161hl79">
    <property type="family name" value="Fungal_carboxylesterase_lipase"/>
</dbReference>
<evidence type="ECO:0000256" key="2">
    <source>
        <dbReference type="ARBA" id="ARBA00005964"/>
    </source>
</evidence>
<dbReference type="InterPro" id="IPR019819">
    <property type="entry name" value="Carboxylesterase_B_CS"/>
</dbReference>
<dbReference type="AlphaFoldDB" id="A0A161HL79"/>
<protein>
    <recommendedName>
        <fullName evidence="6">Carboxylic ester hydrolase</fullName>
        <ecNumber evidence="6">3.1.1.-</ecNumber>
    </recommendedName>
</protein>
<sequence>MTLHPRSSWAYQAIRSPAMIGVIVAFAYLCFQAAIAAPPPIVNSNQGVTLLYQNNLNFTDDVNHKSFLFLDGSNTYEQASAACASYSESLVSPALLRSSQNDLSYQINYLLYSRKINPETGIWVQGGYITPKSGLFVQPVRDRNAHYAVLCTQSDTSTLIANNTVTPQNSVSVQSRGNTFVGYRNKKSFRFLGIPYADPFDRWSYSKPYSGTRQVIQANKYGAQCFTSPSPPNSGYSEDCLFLNVFTPYLPHGNGPSTNLKPVAVWVTGGGYTSGSGSDPTFDGSNMASRGDTVLVTVNYRLGTIGFLNIPGTDITGNYGFADVITALQWVQQNIANFGGDPNKVTVFGQSAGAGTTRALLGSEPAKGLFHAAIPESNLGGYDYGTSYSEYYTPEEEYNVAGKAIVTDVGCSSASDVASCLQGIDPLTLSNLNDVARYLTVDGHYIKESHIDVTGNNYLADVPLIYGSARDDGAPFIGYPTTDDLASSVEQLLSFNSSFTNSIISSGLFPEPGSSIADVYNVSSRLATDVIFRCIDQATINSAVKHRKLSKVFYYQFDRTYNGYDPNNVCFAPLTASHPYGDPSLPYYRCHSGELYYVFGTLNEFGLHFRDEYDLPFNQLIMDYWTSFFRTGNPNPDPNYLKARGYTGTLQVASANGQWPQFNAQSPEIFLLDAPRATKSPFVDLEQCQFLGLPLNFYE</sequence>
<dbReference type="Gene3D" id="3.40.50.1820">
    <property type="entry name" value="alpha/beta hydrolase"/>
    <property type="match status" value="1"/>
</dbReference>
<evidence type="ECO:0000313" key="8">
    <source>
        <dbReference type="EMBL" id="ANB12758.1"/>
    </source>
</evidence>
<dbReference type="OrthoDB" id="6846267at2759"/>
<gene>
    <name evidence="8" type="ORF">AWJ20_1027</name>
</gene>
<comment type="catalytic activity">
    <reaction evidence="1">
        <text>a triacylglycerol + H2O = a diacylglycerol + a fatty acid + H(+)</text>
        <dbReference type="Rhea" id="RHEA:12044"/>
        <dbReference type="ChEBI" id="CHEBI:15377"/>
        <dbReference type="ChEBI" id="CHEBI:15378"/>
        <dbReference type="ChEBI" id="CHEBI:17855"/>
        <dbReference type="ChEBI" id="CHEBI:18035"/>
        <dbReference type="ChEBI" id="CHEBI:28868"/>
        <dbReference type="EC" id="3.1.1.3"/>
    </reaction>
</comment>
<dbReference type="InterPro" id="IPR029058">
    <property type="entry name" value="AB_hydrolase_fold"/>
</dbReference>
<dbReference type="InterPro" id="IPR019826">
    <property type="entry name" value="Carboxylesterase_B_AS"/>
</dbReference>
<keyword evidence="9" id="KW-1185">Reference proteome</keyword>
<organism evidence="8 9">
    <name type="scientific">Sugiyamaella lignohabitans</name>
    <dbReference type="NCBI Taxonomy" id="796027"/>
    <lineage>
        <taxon>Eukaryota</taxon>
        <taxon>Fungi</taxon>
        <taxon>Dikarya</taxon>
        <taxon>Ascomycota</taxon>
        <taxon>Saccharomycotina</taxon>
        <taxon>Dipodascomycetes</taxon>
        <taxon>Dipodascales</taxon>
        <taxon>Trichomonascaceae</taxon>
        <taxon>Sugiyamaella</taxon>
    </lineage>
</organism>
<evidence type="ECO:0000256" key="1">
    <source>
        <dbReference type="ARBA" id="ARBA00001024"/>
    </source>
</evidence>
<evidence type="ECO:0000259" key="7">
    <source>
        <dbReference type="Pfam" id="PF00135"/>
    </source>
</evidence>
<evidence type="ECO:0000256" key="3">
    <source>
        <dbReference type="ARBA" id="ARBA00022801"/>
    </source>
</evidence>
<dbReference type="RefSeq" id="XP_018735235.1">
    <property type="nucleotide sequence ID" value="XM_018877876.1"/>
</dbReference>
<dbReference type="Pfam" id="PF00135">
    <property type="entry name" value="COesterase"/>
    <property type="match status" value="1"/>
</dbReference>
<dbReference type="KEGG" id="slb:AWJ20_1027"/>
<dbReference type="InterPro" id="IPR002018">
    <property type="entry name" value="CarbesteraseB"/>
</dbReference>
<keyword evidence="3 6" id="KW-0378">Hydrolase</keyword>
<dbReference type="EMBL" id="CP014501">
    <property type="protein sequence ID" value="ANB12758.1"/>
    <property type="molecule type" value="Genomic_DNA"/>
</dbReference>
<dbReference type="SUPFAM" id="SSF53474">
    <property type="entry name" value="alpha/beta-Hydrolases"/>
    <property type="match status" value="1"/>
</dbReference>
<proteinExistence type="inferred from homology"/>
<evidence type="ECO:0000256" key="6">
    <source>
        <dbReference type="RuleBase" id="RU361235"/>
    </source>
</evidence>
<dbReference type="EC" id="3.1.1.-" evidence="6"/>
<keyword evidence="5" id="KW-0443">Lipid metabolism</keyword>
<dbReference type="GO" id="GO:0016042">
    <property type="term" value="P:lipid catabolic process"/>
    <property type="evidence" value="ECO:0007669"/>
    <property type="project" value="UniProtKB-KW"/>
</dbReference>
<evidence type="ECO:0000256" key="5">
    <source>
        <dbReference type="ARBA" id="ARBA00023098"/>
    </source>
</evidence>
<dbReference type="PANTHER" id="PTHR43142:SF3">
    <property type="entry name" value="PUTATIVE (AFU_ORTHOLOGUE AFUA_3G09070)-RELATED"/>
    <property type="match status" value="1"/>
</dbReference>
<dbReference type="PANTHER" id="PTHR43142">
    <property type="entry name" value="CARBOXYLIC ESTER HYDROLASE"/>
    <property type="match status" value="1"/>
</dbReference>
<dbReference type="Proteomes" id="UP000189580">
    <property type="component" value="Chromosome a"/>
</dbReference>
<dbReference type="PROSITE" id="PS00122">
    <property type="entry name" value="CARBOXYLESTERASE_B_1"/>
    <property type="match status" value="1"/>
</dbReference>
<name>A0A161HL79_9ASCO</name>
<accession>A0A161HL79</accession>
<evidence type="ECO:0000313" key="9">
    <source>
        <dbReference type="Proteomes" id="UP000189580"/>
    </source>
</evidence>